<dbReference type="Gene3D" id="1.10.40.30">
    <property type="entry name" value="Fumarase/aspartase (C-terminal domain)"/>
    <property type="match status" value="1"/>
</dbReference>
<evidence type="ECO:0000259" key="3">
    <source>
        <dbReference type="Pfam" id="PF14698"/>
    </source>
</evidence>
<evidence type="ECO:0000313" key="5">
    <source>
        <dbReference type="Proteomes" id="UP001363151"/>
    </source>
</evidence>
<keyword evidence="5" id="KW-1185">Reference proteome</keyword>
<name>A0ABR1FMZ6_AURAN</name>
<dbReference type="GO" id="GO:0016829">
    <property type="term" value="F:lyase activity"/>
    <property type="evidence" value="ECO:0007669"/>
    <property type="project" value="UniProtKB-KW"/>
</dbReference>
<dbReference type="InterPro" id="IPR000362">
    <property type="entry name" value="Fumarate_lyase_fam"/>
</dbReference>
<dbReference type="InterPro" id="IPR024083">
    <property type="entry name" value="Fumarase/histidase_N"/>
</dbReference>
<dbReference type="Pfam" id="PF00206">
    <property type="entry name" value="Lyase_1"/>
    <property type="match status" value="1"/>
</dbReference>
<evidence type="ECO:0000313" key="4">
    <source>
        <dbReference type="EMBL" id="KAK7233826.1"/>
    </source>
</evidence>
<dbReference type="PANTHER" id="PTHR43814:SF1">
    <property type="entry name" value="ARGININOSUCCINATE LYASE"/>
    <property type="match status" value="1"/>
</dbReference>
<dbReference type="InterPro" id="IPR020557">
    <property type="entry name" value="Fumarate_lyase_CS"/>
</dbReference>
<dbReference type="InterPro" id="IPR008948">
    <property type="entry name" value="L-Aspartase-like"/>
</dbReference>
<dbReference type="PRINTS" id="PR00149">
    <property type="entry name" value="FUMRATELYASE"/>
</dbReference>
<dbReference type="NCBIfam" id="TIGR00838">
    <property type="entry name" value="argH"/>
    <property type="match status" value="1"/>
</dbReference>
<dbReference type="PROSITE" id="PS00163">
    <property type="entry name" value="FUMARATE_LYASES"/>
    <property type="match status" value="1"/>
</dbReference>
<accession>A0ABR1FMZ6</accession>
<keyword evidence="4" id="KW-0456">Lyase</keyword>
<dbReference type="Proteomes" id="UP001363151">
    <property type="component" value="Unassembled WGS sequence"/>
</dbReference>
<dbReference type="PRINTS" id="PR00145">
    <property type="entry name" value="ARGSUCLYASE"/>
</dbReference>
<comment type="similarity">
    <text evidence="1">Belongs to the lyase 1 family. Argininosuccinate lyase subfamily.</text>
</comment>
<feature type="domain" description="Argininosuccinate lyase C-terminal" evidence="3">
    <location>
        <begin position="398"/>
        <end position="467"/>
    </location>
</feature>
<dbReference type="PANTHER" id="PTHR43814">
    <property type="entry name" value="ARGININOSUCCINATE LYASE"/>
    <property type="match status" value="1"/>
</dbReference>
<dbReference type="HAMAP" id="MF_00006">
    <property type="entry name" value="Arg_succ_lyase"/>
    <property type="match status" value="1"/>
</dbReference>
<protein>
    <submittedName>
        <fullName evidence="4">Argininosuccinate lyase</fullName>
    </submittedName>
</protein>
<dbReference type="InterPro" id="IPR022761">
    <property type="entry name" value="Fumarate_lyase_N"/>
</dbReference>
<gene>
    <name evidence="4" type="primary">ASL</name>
    <name evidence="4" type="ORF">SO694_00100074</name>
</gene>
<dbReference type="SUPFAM" id="SSF48557">
    <property type="entry name" value="L-aspartase-like"/>
    <property type="match status" value="1"/>
</dbReference>
<dbReference type="EMBL" id="JBBJCI010000355">
    <property type="protein sequence ID" value="KAK7233826.1"/>
    <property type="molecule type" value="Genomic_DNA"/>
</dbReference>
<dbReference type="Pfam" id="PF14698">
    <property type="entry name" value="ASL_C2"/>
    <property type="match status" value="1"/>
</dbReference>
<evidence type="ECO:0000256" key="1">
    <source>
        <dbReference type="ARBA" id="ARBA00010755"/>
    </source>
</evidence>
<proteinExistence type="inferred from homology"/>
<dbReference type="Gene3D" id="1.10.275.10">
    <property type="entry name" value="Fumarase/aspartase (N-terminal domain)"/>
    <property type="match status" value="1"/>
</dbReference>
<organism evidence="4 5">
    <name type="scientific">Aureococcus anophagefferens</name>
    <name type="common">Harmful bloom alga</name>
    <dbReference type="NCBI Taxonomy" id="44056"/>
    <lineage>
        <taxon>Eukaryota</taxon>
        <taxon>Sar</taxon>
        <taxon>Stramenopiles</taxon>
        <taxon>Ochrophyta</taxon>
        <taxon>Pelagophyceae</taxon>
        <taxon>Pelagomonadales</taxon>
        <taxon>Pelagomonadaceae</taxon>
        <taxon>Aureococcus</taxon>
    </lineage>
</organism>
<evidence type="ECO:0000259" key="2">
    <source>
        <dbReference type="Pfam" id="PF00206"/>
    </source>
</evidence>
<dbReference type="Gene3D" id="1.20.200.10">
    <property type="entry name" value="Fumarase/aspartase (Central domain)"/>
    <property type="match status" value="1"/>
</dbReference>
<comment type="caution">
    <text evidence="4">The sequence shown here is derived from an EMBL/GenBank/DDBJ whole genome shotgun (WGS) entry which is preliminary data.</text>
</comment>
<feature type="domain" description="Fumarate lyase N-terminal" evidence="2">
    <location>
        <begin position="35"/>
        <end position="335"/>
    </location>
</feature>
<dbReference type="CDD" id="cd01359">
    <property type="entry name" value="Argininosuccinate_lyase"/>
    <property type="match status" value="1"/>
</dbReference>
<dbReference type="InterPro" id="IPR029419">
    <property type="entry name" value="Arg_succ_lyase_C"/>
</dbReference>
<dbReference type="InterPro" id="IPR009049">
    <property type="entry name" value="Argininosuccinate_lyase"/>
</dbReference>
<sequence>MLRASRLARLRSTAMSKRALASGGGDDKPKKLWGGAFGVATDPMMEVFNNSLPFDKKLWAADVCGSQAYAKALERCGQLDAAQAADMARGLSLTRAEWAAGAFEEVDGDEDIHTANERRLGEHIGGDTAGRLHTGRSRNDQVATDLRLWLRAEVYGLRADLRALIEAARDVAARDESVDALMPGYTHLQRAQPIRFSHWTLSHAWAWTRDLERLDGVFERSDRCPLGSGALAGHPFFGPGDRDLLAADLKFGGGPTPNSVDSVSDRDFAIEFCQWAALTGVHLSRWAEDLIVYGTREFAFVKFGEAYSTGSSLMPQKRNPDALELLRGKSARLMGHQAALTALLASTPAAYNKDLQEDKEPVFDAARTLKVALRIAKGVVETTAIDAGRMRGALEPAMLATDLAEHLVRAHGVPFRETHHVAGAAVRLAEAEGTTLAGLTKAQLAGLHPAFGDDDDATIAALWDFERSAESRDAAGGTSKRAQREQIAKLTDWLDATEAGGPDAAAVALVTDP</sequence>
<reference evidence="4 5" key="1">
    <citation type="submission" date="2024-03" db="EMBL/GenBank/DDBJ databases">
        <title>Aureococcus anophagefferens CCMP1851 and Kratosvirus quantuckense: Draft genome of a second virus-susceptible host strain in the model system.</title>
        <authorList>
            <person name="Chase E."/>
            <person name="Truchon A.R."/>
            <person name="Schepens W."/>
            <person name="Wilhelm S.W."/>
        </authorList>
    </citation>
    <scope>NUCLEOTIDE SEQUENCE [LARGE SCALE GENOMIC DNA]</scope>
    <source>
        <strain evidence="4 5">CCMP1851</strain>
    </source>
</reference>